<dbReference type="RefSeq" id="WP_346784229.1">
    <property type="nucleotide sequence ID" value="NZ_JBDLBR010000002.1"/>
</dbReference>
<reference evidence="2 3" key="1">
    <citation type="submission" date="2024-05" db="EMBL/GenBank/DDBJ databases">
        <authorList>
            <person name="Park S."/>
        </authorList>
    </citation>
    <scope>NUCLEOTIDE SEQUENCE [LARGE SCALE GENOMIC DNA]</scope>
    <source>
        <strain evidence="2 3">DGU5</strain>
    </source>
</reference>
<dbReference type="Gene3D" id="1.10.3210.10">
    <property type="entry name" value="Hypothetical protein af1432"/>
    <property type="match status" value="1"/>
</dbReference>
<dbReference type="Proteomes" id="UP001484535">
    <property type="component" value="Unassembled WGS sequence"/>
</dbReference>
<dbReference type="InterPro" id="IPR006674">
    <property type="entry name" value="HD_domain"/>
</dbReference>
<accession>A0ABV0CV87</accession>
<comment type="caution">
    <text evidence="2">The sequence shown here is derived from an EMBL/GenBank/DDBJ whole genome shotgun (WGS) entry which is preliminary data.</text>
</comment>
<organism evidence="2 3">
    <name type="scientific">Aurantiacibacter flavus</name>
    <dbReference type="NCBI Taxonomy" id="3145232"/>
    <lineage>
        <taxon>Bacteria</taxon>
        <taxon>Pseudomonadati</taxon>
        <taxon>Pseudomonadota</taxon>
        <taxon>Alphaproteobacteria</taxon>
        <taxon>Sphingomonadales</taxon>
        <taxon>Erythrobacteraceae</taxon>
        <taxon>Aurantiacibacter</taxon>
    </lineage>
</organism>
<evidence type="ECO:0000313" key="2">
    <source>
        <dbReference type="EMBL" id="MEN7536779.1"/>
    </source>
</evidence>
<protein>
    <submittedName>
        <fullName evidence="2">HD domain-containing protein</fullName>
    </submittedName>
</protein>
<dbReference type="SUPFAM" id="SSF109604">
    <property type="entry name" value="HD-domain/PDEase-like"/>
    <property type="match status" value="1"/>
</dbReference>
<evidence type="ECO:0000259" key="1">
    <source>
        <dbReference type="Pfam" id="PF01966"/>
    </source>
</evidence>
<name>A0ABV0CV87_9SPHN</name>
<sequence>MTKTDRASVAAEAIALFTRLGTLHYGEKVSQLDHALQCAHNARLAGEGAAMIAAALLHDIGHLLHHEGEDAATRGIDTRHEITGADWLRERFGPEVSEPVRLHVDAKRYLALRQPTYVASLSPASLESLELQGGAMDEAEATRFEQEPHHAAALRLRDYDDLGKKDRDDLPAFESYHDMLVRLARQG</sequence>
<feature type="domain" description="HD" evidence="1">
    <location>
        <begin position="33"/>
        <end position="108"/>
    </location>
</feature>
<evidence type="ECO:0000313" key="3">
    <source>
        <dbReference type="Proteomes" id="UP001484535"/>
    </source>
</evidence>
<dbReference type="PANTHER" id="PTHR40202">
    <property type="match status" value="1"/>
</dbReference>
<dbReference type="InterPro" id="IPR052567">
    <property type="entry name" value="OP_Dioxygenase"/>
</dbReference>
<dbReference type="EMBL" id="JBDLBR010000002">
    <property type="protein sequence ID" value="MEN7536779.1"/>
    <property type="molecule type" value="Genomic_DNA"/>
</dbReference>
<gene>
    <name evidence="2" type="ORF">ABDJ38_06305</name>
</gene>
<keyword evidence="3" id="KW-1185">Reference proteome</keyword>
<proteinExistence type="predicted"/>
<dbReference type="Pfam" id="PF01966">
    <property type="entry name" value="HD"/>
    <property type="match status" value="1"/>
</dbReference>
<dbReference type="PANTHER" id="PTHR40202:SF1">
    <property type="entry name" value="HD DOMAIN-CONTAINING PROTEIN"/>
    <property type="match status" value="1"/>
</dbReference>